<dbReference type="EMBL" id="JACHKA010000001">
    <property type="protein sequence ID" value="MBB5984219.1"/>
    <property type="molecule type" value="Genomic_DNA"/>
</dbReference>
<proteinExistence type="inferred from homology"/>
<evidence type="ECO:0000256" key="8">
    <source>
        <dbReference type="PROSITE-ProRule" id="PRU01360"/>
    </source>
</evidence>
<feature type="chain" id="PRO_5046500358" evidence="10">
    <location>
        <begin position="26"/>
        <end position="1006"/>
    </location>
</feature>
<organism evidence="13 14">
    <name type="scientific">Sphingobium lignivorans</name>
    <dbReference type="NCBI Taxonomy" id="2735886"/>
    <lineage>
        <taxon>Bacteria</taxon>
        <taxon>Pseudomonadati</taxon>
        <taxon>Pseudomonadota</taxon>
        <taxon>Alphaproteobacteria</taxon>
        <taxon>Sphingomonadales</taxon>
        <taxon>Sphingomonadaceae</taxon>
        <taxon>Sphingobium</taxon>
    </lineage>
</organism>
<dbReference type="PROSITE" id="PS52016">
    <property type="entry name" value="TONB_DEPENDENT_REC_3"/>
    <property type="match status" value="1"/>
</dbReference>
<keyword evidence="2 8" id="KW-0813">Transport</keyword>
<evidence type="ECO:0000256" key="7">
    <source>
        <dbReference type="ARBA" id="ARBA00023237"/>
    </source>
</evidence>
<keyword evidence="7 8" id="KW-0998">Cell outer membrane</keyword>
<keyword evidence="10" id="KW-0732">Signal</keyword>
<dbReference type="InterPro" id="IPR037066">
    <property type="entry name" value="Plug_dom_sf"/>
</dbReference>
<dbReference type="PANTHER" id="PTHR47234:SF3">
    <property type="entry name" value="SECRETIN_TONB SHORT N-TERMINAL DOMAIN-CONTAINING PROTEIN"/>
    <property type="match status" value="1"/>
</dbReference>
<dbReference type="PANTHER" id="PTHR47234">
    <property type="match status" value="1"/>
</dbReference>
<dbReference type="InterPro" id="IPR039426">
    <property type="entry name" value="TonB-dep_rcpt-like"/>
</dbReference>
<evidence type="ECO:0000259" key="11">
    <source>
        <dbReference type="Pfam" id="PF00593"/>
    </source>
</evidence>
<keyword evidence="13" id="KW-0675">Receptor</keyword>
<dbReference type="InterPro" id="IPR012910">
    <property type="entry name" value="Plug_dom"/>
</dbReference>
<keyword evidence="14" id="KW-1185">Reference proteome</keyword>
<keyword evidence="5 9" id="KW-0798">TonB box</keyword>
<dbReference type="Proteomes" id="UP001138540">
    <property type="component" value="Unassembled WGS sequence"/>
</dbReference>
<dbReference type="RefSeq" id="WP_260394591.1">
    <property type="nucleotide sequence ID" value="NZ_JACHKA010000001.1"/>
</dbReference>
<feature type="domain" description="TonB-dependent receptor plug" evidence="12">
    <location>
        <begin position="57"/>
        <end position="172"/>
    </location>
</feature>
<evidence type="ECO:0000256" key="3">
    <source>
        <dbReference type="ARBA" id="ARBA00022452"/>
    </source>
</evidence>
<evidence type="ECO:0000313" key="13">
    <source>
        <dbReference type="EMBL" id="MBB5984219.1"/>
    </source>
</evidence>
<evidence type="ECO:0000313" key="14">
    <source>
        <dbReference type="Proteomes" id="UP001138540"/>
    </source>
</evidence>
<evidence type="ECO:0000256" key="5">
    <source>
        <dbReference type="ARBA" id="ARBA00023077"/>
    </source>
</evidence>
<keyword evidence="4 8" id="KW-0812">Transmembrane</keyword>
<name>A0ABR6ND92_9SPHN</name>
<evidence type="ECO:0000256" key="4">
    <source>
        <dbReference type="ARBA" id="ARBA00022692"/>
    </source>
</evidence>
<evidence type="ECO:0000256" key="1">
    <source>
        <dbReference type="ARBA" id="ARBA00004571"/>
    </source>
</evidence>
<feature type="domain" description="TonB-dependent receptor-like beta-barrel" evidence="11">
    <location>
        <begin position="455"/>
        <end position="965"/>
    </location>
</feature>
<dbReference type="InterPro" id="IPR036942">
    <property type="entry name" value="Beta-barrel_TonB_sf"/>
</dbReference>
<comment type="subcellular location">
    <subcellularLocation>
        <location evidence="1 8">Cell outer membrane</location>
        <topology evidence="1 8">Multi-pass membrane protein</topology>
    </subcellularLocation>
</comment>
<dbReference type="SUPFAM" id="SSF56935">
    <property type="entry name" value="Porins"/>
    <property type="match status" value="1"/>
</dbReference>
<comment type="similarity">
    <text evidence="8 9">Belongs to the TonB-dependent receptor family.</text>
</comment>
<dbReference type="Pfam" id="PF00593">
    <property type="entry name" value="TonB_dep_Rec_b-barrel"/>
    <property type="match status" value="1"/>
</dbReference>
<sequence>MGTSGSWASTVSALALMCAAAPAQAQDNTAPQAASEGEDGAAILVTGTRIKRDGFNEPTPATVIGADLMANLGQVNISETLRVIPQNSNFQSDATAGITAGANVGASFANLRGLNPFNGTRTLTLVNSRRFIPTSDGGAIDLNVIPSAMIQRVETVTGGASAAYGSDAIAGVVNIILDTRFEGIKAQADYGQTTRGDGKSYHASLMGGTSFGGGRGHIVAGIEYQKNEGVGDCAKVRLWCAESYDIFTNANSILPGTTARTGYNIPGSPTYGLPHYIIAPGSKQAFNDPRGVVRDATVTNPAARYKRFNDEGTGVVDFDPGRFLGAALIGPRQGGDGASTYDDSDLQTPLKRWVGYLYGEYELTDTLTLQTELTYAQRIASNTSYIVGPRSTFYVQPDNPYIPNDLRALLAGTRFSLGKDLDGVLTSENRADARVFRGLIGLSGPLFGDWTWDAYYQYGRNKRHQDRTNNRVNQPFQYALDAVDEGLVTTGVASGNIVCRELTRANPDPRAQGCKPMNLFGLGNVDPAALAYAYRPVVEDFIYDQHVLSGSVQGTVFEGWGAGPIAAAAGVDWRSEGGDVTHGNIPDYNDYAFTFGLDYSGQINVLEGFGELNVPIFRDSAIGDLLELNGAARYTRNHARNNDSREKKTSEAVSWKVSAVYDIIPDIRIRASRSRDIRAAGFRELFLRNVPTEPGSTSGIVNNWWLDPVGQQTGNDWTPILNGGSFALTPEKADTTTLGVVLQPSFIPGLRVSADWYQIKIKDAVTTLTGQRIVDFCFDYELFCNRITFATADRKDVSFIDARQVNLAKMVLRGFDFEVDYRMRLSDVRSEWDGAVSFRLLANRQYDFISQANPSVPEINYAGQTGPVVDGGDFNPSPPWIWNAFLTYDNGGFNTTFSWRRYSEGIFNVLRTGPEDEGYDPTQANSISTNRVKGASYFNLAMTYRIPMGSSDTRFVELFGTVDNLFDRKPPVAPGGGGGAGSNYPTNPVFFDTFGSRWRAGIRVRY</sequence>
<evidence type="ECO:0000256" key="6">
    <source>
        <dbReference type="ARBA" id="ARBA00023136"/>
    </source>
</evidence>
<keyword evidence="6 8" id="KW-0472">Membrane</keyword>
<evidence type="ECO:0000259" key="12">
    <source>
        <dbReference type="Pfam" id="PF07715"/>
    </source>
</evidence>
<gene>
    <name evidence="13" type="ORF">HNP60_000193</name>
</gene>
<evidence type="ECO:0000256" key="10">
    <source>
        <dbReference type="SAM" id="SignalP"/>
    </source>
</evidence>
<keyword evidence="3 8" id="KW-1134">Transmembrane beta strand</keyword>
<reference evidence="13 14" key="1">
    <citation type="submission" date="2020-08" db="EMBL/GenBank/DDBJ databases">
        <title>Exploring microbial biodiversity for novel pathways involved in the catabolism of aromatic compounds derived from lignin.</title>
        <authorList>
            <person name="Elkins J."/>
        </authorList>
    </citation>
    <scope>NUCLEOTIDE SEQUENCE [LARGE SCALE GENOMIC DNA]</scope>
    <source>
        <strain evidence="13 14">B1D3A</strain>
    </source>
</reference>
<feature type="signal peptide" evidence="10">
    <location>
        <begin position="1"/>
        <end position="25"/>
    </location>
</feature>
<dbReference type="Pfam" id="PF07715">
    <property type="entry name" value="Plug"/>
    <property type="match status" value="1"/>
</dbReference>
<dbReference type="Gene3D" id="2.40.170.20">
    <property type="entry name" value="TonB-dependent receptor, beta-barrel domain"/>
    <property type="match status" value="1"/>
</dbReference>
<dbReference type="InterPro" id="IPR000531">
    <property type="entry name" value="Beta-barrel_TonB"/>
</dbReference>
<dbReference type="Gene3D" id="2.170.130.10">
    <property type="entry name" value="TonB-dependent receptor, plug domain"/>
    <property type="match status" value="1"/>
</dbReference>
<evidence type="ECO:0000256" key="9">
    <source>
        <dbReference type="RuleBase" id="RU003357"/>
    </source>
</evidence>
<accession>A0ABR6ND92</accession>
<protein>
    <submittedName>
        <fullName evidence="13">Outer membrane receptor protein involved in Fe transport</fullName>
    </submittedName>
</protein>
<comment type="caution">
    <text evidence="13">The sequence shown here is derived from an EMBL/GenBank/DDBJ whole genome shotgun (WGS) entry which is preliminary data.</text>
</comment>
<evidence type="ECO:0000256" key="2">
    <source>
        <dbReference type="ARBA" id="ARBA00022448"/>
    </source>
</evidence>